<accession>A0A3D9BS77</accession>
<keyword evidence="4" id="KW-0812">Transmembrane</keyword>
<feature type="coiled-coil region" evidence="8">
    <location>
        <begin position="355"/>
        <end position="382"/>
    </location>
</feature>
<dbReference type="PROSITE" id="PS51318">
    <property type="entry name" value="TAT"/>
    <property type="match status" value="1"/>
</dbReference>
<name>A0A3D9BS77_9RHOB</name>
<dbReference type="InterPro" id="IPR051906">
    <property type="entry name" value="TolC-like"/>
</dbReference>
<evidence type="ECO:0000313" key="11">
    <source>
        <dbReference type="Proteomes" id="UP000257131"/>
    </source>
</evidence>
<keyword evidence="9" id="KW-0732">Signal</keyword>
<gene>
    <name evidence="10" type="ORF">DRV84_09840</name>
</gene>
<dbReference type="EMBL" id="QOHR01000012">
    <property type="protein sequence ID" value="REC56337.1"/>
    <property type="molecule type" value="Genomic_DNA"/>
</dbReference>
<dbReference type="Pfam" id="PF02321">
    <property type="entry name" value="OEP"/>
    <property type="match status" value="2"/>
</dbReference>
<keyword evidence="3" id="KW-1134">Transmembrane beta strand</keyword>
<dbReference type="OrthoDB" id="9789368at2"/>
<dbReference type="NCBIfam" id="TIGR01844">
    <property type="entry name" value="type_I_sec_TolC"/>
    <property type="match status" value="1"/>
</dbReference>
<dbReference type="Gene3D" id="1.20.1600.10">
    <property type="entry name" value="Outer membrane efflux proteins (OEP)"/>
    <property type="match status" value="1"/>
</dbReference>
<dbReference type="AlphaFoldDB" id="A0A3D9BS77"/>
<dbReference type="GO" id="GO:1990281">
    <property type="term" value="C:efflux pump complex"/>
    <property type="evidence" value="ECO:0007669"/>
    <property type="project" value="TreeGrafter"/>
</dbReference>
<evidence type="ECO:0000256" key="9">
    <source>
        <dbReference type="SAM" id="SignalP"/>
    </source>
</evidence>
<dbReference type="Proteomes" id="UP000257131">
    <property type="component" value="Unassembled WGS sequence"/>
</dbReference>
<sequence length="473" mass="50663">MGQWNAVRRRLAGLALAAATAAGAAGGASAQTLAEALSDAYVNSGLLEQNRALLRAADEDVAQAVAGLRPVLDWSVSMTRQYGRARSQVTGAVGGFVSEQASAGVELQWLLYDFGRSQLQREAAKETVLATREGLVSIEQQVLLGAVQAFMNLRRASDTVDLRENNVRVIERQLRAARDRFEVGEVTRTDVAQAEAALAAARANLARAEGDLAQARETYIRAVGSEPGRLAEPGAVPRTVSSAEAARERAVRDHPDLGQAQREVTVEELRVAAARAGMKPRVTLGGRYGITDDFDEEESLGTGEISLSVGGPIYRGGEISSLVRQAQARRDAARGNLHVVRKRLAEEAGAAWSRLQVARAAREASRRQIEAAEIAFEGVREEARLGARTTLDVLEAEQNLLDARTELVSAITDEYIAAYSLFAATGRLTAEQLGLSVPRYDPAAYYNLAKDAPVPLSPQGQALDRVLQSIGGD</sequence>
<organism evidence="10 11">
    <name type="scientific">Rhodosalinus sediminis</name>
    <dbReference type="NCBI Taxonomy" id="1940533"/>
    <lineage>
        <taxon>Bacteria</taxon>
        <taxon>Pseudomonadati</taxon>
        <taxon>Pseudomonadota</taxon>
        <taxon>Alphaproteobacteria</taxon>
        <taxon>Rhodobacterales</taxon>
        <taxon>Paracoccaceae</taxon>
        <taxon>Rhodosalinus</taxon>
    </lineage>
</organism>
<dbReference type="GO" id="GO:0009279">
    <property type="term" value="C:cell outer membrane"/>
    <property type="evidence" value="ECO:0007669"/>
    <property type="project" value="UniProtKB-SubCell"/>
</dbReference>
<feature type="coiled-coil region" evidence="8">
    <location>
        <begin position="160"/>
        <end position="218"/>
    </location>
</feature>
<comment type="similarity">
    <text evidence="1 7">Belongs to the outer membrane factor (OMF) (TC 1.B.17) family.</text>
</comment>
<dbReference type="InterPro" id="IPR003423">
    <property type="entry name" value="OMP_efflux"/>
</dbReference>
<evidence type="ECO:0000256" key="8">
    <source>
        <dbReference type="SAM" id="Coils"/>
    </source>
</evidence>
<evidence type="ECO:0000256" key="4">
    <source>
        <dbReference type="ARBA" id="ARBA00022692"/>
    </source>
</evidence>
<keyword evidence="2 7" id="KW-0813">Transport</keyword>
<keyword evidence="7" id="KW-0204">Cytolysis</keyword>
<comment type="subcellular location">
    <subcellularLocation>
        <location evidence="7">Cell outer membrane</location>
        <topology evidence="7">Peripheral membrane protein</topology>
    </subcellularLocation>
</comment>
<dbReference type="InterPro" id="IPR010130">
    <property type="entry name" value="T1SS_OMP_TolC"/>
</dbReference>
<dbReference type="PANTHER" id="PTHR30026">
    <property type="entry name" value="OUTER MEMBRANE PROTEIN TOLC"/>
    <property type="match status" value="1"/>
</dbReference>
<dbReference type="GO" id="GO:0015288">
    <property type="term" value="F:porin activity"/>
    <property type="evidence" value="ECO:0007669"/>
    <property type="project" value="TreeGrafter"/>
</dbReference>
<evidence type="ECO:0000256" key="3">
    <source>
        <dbReference type="ARBA" id="ARBA00022452"/>
    </source>
</evidence>
<evidence type="ECO:0000256" key="5">
    <source>
        <dbReference type="ARBA" id="ARBA00023136"/>
    </source>
</evidence>
<evidence type="ECO:0000256" key="6">
    <source>
        <dbReference type="ARBA" id="ARBA00023237"/>
    </source>
</evidence>
<dbReference type="PIRSF" id="PIRSF001892">
    <property type="entry name" value="CyaE"/>
    <property type="match status" value="1"/>
</dbReference>
<dbReference type="RefSeq" id="WP_115979896.1">
    <property type="nucleotide sequence ID" value="NZ_QOHR01000012.1"/>
</dbReference>
<evidence type="ECO:0000256" key="2">
    <source>
        <dbReference type="ARBA" id="ARBA00022448"/>
    </source>
</evidence>
<reference evidence="10 11" key="1">
    <citation type="journal article" date="2017" name="Int. J. Syst. Evol. Microbiol.">
        <title>Rhodosalinus sediminis gen. nov., sp. nov., isolated from marine saltern.</title>
        <authorList>
            <person name="Guo L.Y."/>
            <person name="Ling S.K."/>
            <person name="Li C.M."/>
            <person name="Chen G.J."/>
            <person name="Du Z.J."/>
        </authorList>
    </citation>
    <scope>NUCLEOTIDE SEQUENCE [LARGE SCALE GENOMIC DNA]</scope>
    <source>
        <strain evidence="10 11">WDN1C137</strain>
    </source>
</reference>
<keyword evidence="5 7" id="KW-0472">Membrane</keyword>
<evidence type="ECO:0000313" key="10">
    <source>
        <dbReference type="EMBL" id="REC56337.1"/>
    </source>
</evidence>
<feature type="signal peptide" evidence="9">
    <location>
        <begin position="1"/>
        <end position="30"/>
    </location>
</feature>
<dbReference type="GO" id="GO:0015562">
    <property type="term" value="F:efflux transmembrane transporter activity"/>
    <property type="evidence" value="ECO:0007669"/>
    <property type="project" value="InterPro"/>
</dbReference>
<keyword evidence="8" id="KW-0175">Coiled coil</keyword>
<proteinExistence type="inferred from homology"/>
<comment type="function">
    <text evidence="7">CyaE is necessary for transport of calmodulin-sensitive adenylate cyclase-hemolysin (cyclolysin).</text>
</comment>
<feature type="chain" id="PRO_5017664352" description="Protein CyaE" evidence="9">
    <location>
        <begin position="31"/>
        <end position="473"/>
    </location>
</feature>
<dbReference type="InterPro" id="IPR028351">
    <property type="entry name" value="CyaE"/>
</dbReference>
<dbReference type="InterPro" id="IPR006311">
    <property type="entry name" value="TAT_signal"/>
</dbReference>
<dbReference type="SUPFAM" id="SSF56954">
    <property type="entry name" value="Outer membrane efflux proteins (OEP)"/>
    <property type="match status" value="1"/>
</dbReference>
<dbReference type="PANTHER" id="PTHR30026:SF22">
    <property type="entry name" value="OUTER MEMBRANE EFFLUX PROTEIN"/>
    <property type="match status" value="1"/>
</dbReference>
<keyword evidence="7" id="KW-0354">Hemolysis</keyword>
<dbReference type="GO" id="GO:0031640">
    <property type="term" value="P:killing of cells of another organism"/>
    <property type="evidence" value="ECO:0007669"/>
    <property type="project" value="UniProtKB-KW"/>
</dbReference>
<evidence type="ECO:0000256" key="7">
    <source>
        <dbReference type="PIRNR" id="PIRNR001892"/>
    </source>
</evidence>
<evidence type="ECO:0000256" key="1">
    <source>
        <dbReference type="ARBA" id="ARBA00007613"/>
    </source>
</evidence>
<keyword evidence="6 7" id="KW-0998">Cell outer membrane</keyword>
<keyword evidence="11" id="KW-1185">Reference proteome</keyword>
<protein>
    <recommendedName>
        <fullName evidence="7">Protein CyaE</fullName>
    </recommendedName>
</protein>
<comment type="caution">
    <text evidence="10">The sequence shown here is derived from an EMBL/GenBank/DDBJ whole genome shotgun (WGS) entry which is preliminary data.</text>
</comment>